<comment type="caution">
    <text evidence="1">The sequence shown here is derived from an EMBL/GenBank/DDBJ whole genome shotgun (WGS) entry which is preliminary data.</text>
</comment>
<sequence length="319" mass="35975">MQKEKTGTAGPRGVADADWYARMEEIGDEAGFFQTLGQRHAAFFLDQSPTLLVTFETVRAIREHQPGQLPLGYQIAKTRDWSHLCLIADGDTWYRDPAVFAFFDRLVDEGFFEDFDRVVFYGAGMAGYAAAAFSVAAPGATVIAVQPQATLDPAVAGWDPRWPEMRRTSFTDRYGYAPDMIEGAKEVYVIFDPDQVLDAMHASLFTKPYVTPLPCRHLGRDLATALDEMHVLQSMLTAAGTGAFDARMFAIFYRARRNYRPYLRGLLTYLDRDGRAWLAALLCRNVVERIEAPMMKARLEQLQNDLAIMGERLPDPRPR</sequence>
<evidence type="ECO:0000313" key="1">
    <source>
        <dbReference type="EMBL" id="PQV58887.1"/>
    </source>
</evidence>
<organism evidence="1 2">
    <name type="scientific">Albidovulum denitrificans</name>
    <dbReference type="NCBI Taxonomy" id="404881"/>
    <lineage>
        <taxon>Bacteria</taxon>
        <taxon>Pseudomonadati</taxon>
        <taxon>Pseudomonadota</taxon>
        <taxon>Alphaproteobacteria</taxon>
        <taxon>Rhodobacterales</taxon>
        <taxon>Paracoccaceae</taxon>
        <taxon>Albidovulum</taxon>
    </lineage>
</organism>
<gene>
    <name evidence="1" type="ORF">LX70_00705</name>
</gene>
<evidence type="ECO:0000313" key="2">
    <source>
        <dbReference type="Proteomes" id="UP000238338"/>
    </source>
</evidence>
<evidence type="ECO:0008006" key="3">
    <source>
        <dbReference type="Google" id="ProtNLM"/>
    </source>
</evidence>
<proteinExistence type="predicted"/>
<dbReference type="RefSeq" id="WP_105513119.1">
    <property type="nucleotide sequence ID" value="NZ_PVEP01000001.1"/>
</dbReference>
<dbReference type="Proteomes" id="UP000238338">
    <property type="component" value="Unassembled WGS sequence"/>
</dbReference>
<name>A0A2S8SDF7_9RHOB</name>
<accession>A0A2S8SDF7</accession>
<keyword evidence="2" id="KW-1185">Reference proteome</keyword>
<dbReference type="AlphaFoldDB" id="A0A2S8SDF7"/>
<dbReference type="OrthoDB" id="7840273at2"/>
<reference evidence="1 2" key="1">
    <citation type="submission" date="2018-02" db="EMBL/GenBank/DDBJ databases">
        <title>Genomic Encyclopedia of Archaeal and Bacterial Type Strains, Phase II (KMG-II): from individual species to whole genera.</title>
        <authorList>
            <person name="Goeker M."/>
        </authorList>
    </citation>
    <scope>NUCLEOTIDE SEQUENCE [LARGE SCALE GENOMIC DNA]</scope>
    <source>
        <strain evidence="1 2">DSM 18921</strain>
    </source>
</reference>
<dbReference type="EMBL" id="PVEP01000001">
    <property type="protein sequence ID" value="PQV58887.1"/>
    <property type="molecule type" value="Genomic_DNA"/>
</dbReference>
<protein>
    <recommendedName>
        <fullName evidence="3">Phosphoadenosine phosphosulfate reductase</fullName>
    </recommendedName>
</protein>